<evidence type="ECO:0000256" key="5">
    <source>
        <dbReference type="ARBA" id="ARBA00022723"/>
    </source>
</evidence>
<dbReference type="Pfam" id="PF00374">
    <property type="entry name" value="NiFeSe_Hases"/>
    <property type="match status" value="2"/>
</dbReference>
<keyword evidence="7" id="KW-0460">Magnesium</keyword>
<dbReference type="PANTHER" id="PTHR42958:SF4">
    <property type="entry name" value="HYDROGENASE EXPRESSION_FORMATION PROTEIN HUPK"/>
    <property type="match status" value="1"/>
</dbReference>
<comment type="cofactor">
    <cofactor evidence="1 7">
        <name>Ni(2+)</name>
        <dbReference type="ChEBI" id="CHEBI:49786"/>
    </cofactor>
</comment>
<dbReference type="PROSITE" id="PS00507">
    <property type="entry name" value="NI_HGENASE_L_1"/>
    <property type="match status" value="1"/>
</dbReference>
<gene>
    <name evidence="8" type="ORF">SHALO_1399</name>
</gene>
<protein>
    <submittedName>
        <fullName evidence="8">Cytoplasmic uptake NiFe hydrogenase large subunit</fullName>
        <ecNumber evidence="8">1.12.99.6</ecNumber>
    </submittedName>
</protein>
<dbReference type="InterPro" id="IPR050867">
    <property type="entry name" value="NiFe/NiFeSe_hydrgnase_LSU"/>
</dbReference>
<comment type="subcellular location">
    <subcellularLocation>
        <location evidence="2">Cell envelope</location>
    </subcellularLocation>
</comment>
<evidence type="ECO:0000256" key="6">
    <source>
        <dbReference type="ARBA" id="ARBA00023002"/>
    </source>
</evidence>
<dbReference type="Proteomes" id="UP000094609">
    <property type="component" value="Chromosome"/>
</dbReference>
<dbReference type="STRING" id="1193502.SHALO_1399"/>
<dbReference type="PANTHER" id="PTHR42958">
    <property type="entry name" value="HYDROGENASE-2 LARGE CHAIN"/>
    <property type="match status" value="1"/>
</dbReference>
<evidence type="ECO:0000256" key="4">
    <source>
        <dbReference type="ARBA" id="ARBA00022596"/>
    </source>
</evidence>
<comment type="similarity">
    <text evidence="3">Belongs to the [NiFe]/[NiFeSe] hydrogenase large subunit family.</text>
</comment>
<dbReference type="AlphaFoldDB" id="A0A1D7TJI6"/>
<dbReference type="GO" id="GO:0030313">
    <property type="term" value="C:cell envelope"/>
    <property type="evidence" value="ECO:0007669"/>
    <property type="project" value="UniProtKB-SubCell"/>
</dbReference>
<keyword evidence="6 8" id="KW-0560">Oxidoreductase</keyword>
<dbReference type="EC" id="1.12.99.6" evidence="8"/>
<dbReference type="InterPro" id="IPR029014">
    <property type="entry name" value="NiFe-Hase_large"/>
</dbReference>
<evidence type="ECO:0000256" key="3">
    <source>
        <dbReference type="ARBA" id="ARBA00009292"/>
    </source>
</evidence>
<keyword evidence="9" id="KW-1185">Reference proteome</keyword>
<dbReference type="RefSeq" id="WP_069477970.1">
    <property type="nucleotide sequence ID" value="NZ_CP017111.1"/>
</dbReference>
<accession>A0A1D7TJI6</accession>
<reference evidence="9" key="1">
    <citation type="submission" date="2016-08" db="EMBL/GenBank/DDBJ databases">
        <title>Complete genome sequence of the organohalide-respiring Epsilonproteobacterium Sulfurospirillum halorespirans.</title>
        <authorList>
            <person name="Goris T."/>
            <person name="Zimmermann J."/>
            <person name="Schenz B."/>
            <person name="Lemos M."/>
            <person name="Hackermueller J."/>
            <person name="Diekert G."/>
        </authorList>
    </citation>
    <scope>NUCLEOTIDE SEQUENCE [LARGE SCALE GENOMIC DNA]</scope>
    <source>
        <strain>DSM 13726</strain>
        <strain evidence="9">PCE-M2</strain>
    </source>
</reference>
<feature type="binding site" evidence="7">
    <location>
        <position position="444"/>
    </location>
    <ligand>
        <name>Fe cation</name>
        <dbReference type="ChEBI" id="CHEBI:24875"/>
    </ligand>
</feature>
<dbReference type="KEGG" id="shal:SHALO_1399"/>
<feature type="binding site" evidence="7">
    <location>
        <position position="59"/>
    </location>
    <ligand>
        <name>Ni(2+)</name>
        <dbReference type="ChEBI" id="CHEBI:49786"/>
    </ligand>
</feature>
<sequence length="447" mass="50672">MKITKEIIQRIEGEATLELEWEEQKISFARIKFFNYRGIEEILQKRPILDALALTPRVCGICSHSHAIASVHAIEACYKNAGELLHVSQKAKDIREIALNAEKIHNHIKWYFFTILPELRRISDPTYHGNAFKEKQWFHAQNAIMETLKMSAHFTGQWPHGSFVMAGGVTCDPLKSDLLSALGCLDAVIAFCEEHFYGMRLEELLGFDSALQVMSAPSALSHGIDEMLKHGFDRLGRSFDRFLALGESYMYEGSLKASKTTVLSADVKYVHESLEHTFFEDKHKGYTYSKSAMYKKSYWEVGPMARLMVAKEPLMRDFHRRFKDAALTRVVARAVECAHLLWRTKDLLEHLTLKEPSFIPPKKEIHTLSGEGMGVVEAPRGSLIHHVKVHQGMIQSYDIITPTVWNLGNGDTENPSTAQKALIGLHSFTKADFILKSFDVCSVCTTQ</sequence>
<feature type="binding site" evidence="7">
    <location>
        <position position="40"/>
    </location>
    <ligand>
        <name>Mg(2+)</name>
        <dbReference type="ChEBI" id="CHEBI:18420"/>
    </ligand>
</feature>
<evidence type="ECO:0000256" key="2">
    <source>
        <dbReference type="ARBA" id="ARBA00004196"/>
    </source>
</evidence>
<dbReference type="SUPFAM" id="SSF56762">
    <property type="entry name" value="HydB/Nqo4-like"/>
    <property type="match status" value="1"/>
</dbReference>
<proteinExistence type="inferred from homology"/>
<keyword evidence="5 7" id="KW-0479">Metal-binding</keyword>
<dbReference type="PATRIC" id="fig|1193502.14.peg.1419"/>
<dbReference type="Gene3D" id="1.10.645.10">
    <property type="entry name" value="Cytochrome-c3 Hydrogenase, chain B"/>
    <property type="match status" value="1"/>
</dbReference>
<dbReference type="GO" id="GO:0033748">
    <property type="term" value="F:hydrogenase (acceptor) activity"/>
    <property type="evidence" value="ECO:0007669"/>
    <property type="project" value="UniProtKB-EC"/>
</dbReference>
<feature type="binding site" evidence="7">
    <location>
        <position position="441"/>
    </location>
    <ligand>
        <name>Ni(2+)</name>
        <dbReference type="ChEBI" id="CHEBI:49786"/>
    </ligand>
</feature>
<dbReference type="GO" id="GO:0016151">
    <property type="term" value="F:nickel cation binding"/>
    <property type="evidence" value="ECO:0007669"/>
    <property type="project" value="InterPro"/>
</dbReference>
<evidence type="ECO:0000313" key="9">
    <source>
        <dbReference type="Proteomes" id="UP000094609"/>
    </source>
</evidence>
<keyword evidence="7" id="KW-0408">Iron</keyword>
<dbReference type="InterPro" id="IPR001501">
    <property type="entry name" value="Ni-dep_hyd_lsu"/>
</dbReference>
<evidence type="ECO:0000256" key="7">
    <source>
        <dbReference type="PIRSR" id="PIRSR601501-1"/>
    </source>
</evidence>
<evidence type="ECO:0000256" key="1">
    <source>
        <dbReference type="ARBA" id="ARBA00001967"/>
    </source>
</evidence>
<evidence type="ECO:0000313" key="8">
    <source>
        <dbReference type="EMBL" id="AOO65175.1"/>
    </source>
</evidence>
<organism evidence="8 9">
    <name type="scientific">Sulfurospirillum halorespirans DSM 13726</name>
    <dbReference type="NCBI Taxonomy" id="1193502"/>
    <lineage>
        <taxon>Bacteria</taxon>
        <taxon>Pseudomonadati</taxon>
        <taxon>Campylobacterota</taxon>
        <taxon>Epsilonproteobacteria</taxon>
        <taxon>Campylobacterales</taxon>
        <taxon>Sulfurospirillaceae</taxon>
        <taxon>Sulfurospirillum</taxon>
    </lineage>
</organism>
<feature type="binding site" evidence="7">
    <location>
        <position position="62"/>
    </location>
    <ligand>
        <name>Mg(2+)</name>
        <dbReference type="ChEBI" id="CHEBI:18420"/>
    </ligand>
</feature>
<keyword evidence="4 7" id="KW-0533">Nickel</keyword>
<dbReference type="EMBL" id="CP017111">
    <property type="protein sequence ID" value="AOO65175.1"/>
    <property type="molecule type" value="Genomic_DNA"/>
</dbReference>
<dbReference type="GO" id="GO:0008901">
    <property type="term" value="F:ferredoxin hydrogenase activity"/>
    <property type="evidence" value="ECO:0007669"/>
    <property type="project" value="InterPro"/>
</dbReference>
<comment type="cofactor">
    <cofactor evidence="7">
        <name>Fe cation</name>
        <dbReference type="ChEBI" id="CHEBI:24875"/>
    </cofactor>
</comment>
<feature type="binding site" evidence="7">
    <location>
        <position position="399"/>
    </location>
    <ligand>
        <name>Mg(2+)</name>
        <dbReference type="ChEBI" id="CHEBI:18420"/>
    </ligand>
</feature>
<dbReference type="InterPro" id="IPR018194">
    <property type="entry name" value="Ni-dep_hyd_lsu_Ni_BS"/>
</dbReference>
<name>A0A1D7TJI6_9BACT</name>